<evidence type="ECO:0000256" key="5">
    <source>
        <dbReference type="ARBA" id="ARBA00022475"/>
    </source>
</evidence>
<dbReference type="InterPro" id="IPR043429">
    <property type="entry name" value="ArtM/GltK/GlnP/TcyL/YhdX-like"/>
</dbReference>
<keyword evidence="9 10" id="KW-0472">Membrane</keyword>
<keyword evidence="5" id="KW-1003">Cell membrane</keyword>
<keyword evidence="4 10" id="KW-0813">Transport</keyword>
<proteinExistence type="inferred from homology"/>
<evidence type="ECO:0000256" key="6">
    <source>
        <dbReference type="ARBA" id="ARBA00022692"/>
    </source>
</evidence>
<accession>A0ABU0YIU1</accession>
<dbReference type="Proteomes" id="UP001230156">
    <property type="component" value="Unassembled WGS sequence"/>
</dbReference>
<keyword evidence="6 10" id="KW-0812">Transmembrane</keyword>
<gene>
    <name evidence="12" type="ORF">Q8A70_08150</name>
</gene>
<comment type="caution">
    <text evidence="12">The sequence shown here is derived from an EMBL/GenBank/DDBJ whole genome shotgun (WGS) entry which is preliminary data.</text>
</comment>
<evidence type="ECO:0000256" key="3">
    <source>
        <dbReference type="ARBA" id="ARBA00010072"/>
    </source>
</evidence>
<dbReference type="InterPro" id="IPR000515">
    <property type="entry name" value="MetI-like"/>
</dbReference>
<evidence type="ECO:0000256" key="7">
    <source>
        <dbReference type="ARBA" id="ARBA00022970"/>
    </source>
</evidence>
<organism evidence="12 13">
    <name type="scientific">Dongia sedimenti</name>
    <dbReference type="NCBI Taxonomy" id="3064282"/>
    <lineage>
        <taxon>Bacteria</taxon>
        <taxon>Pseudomonadati</taxon>
        <taxon>Pseudomonadota</taxon>
        <taxon>Alphaproteobacteria</taxon>
        <taxon>Rhodospirillales</taxon>
        <taxon>Dongiaceae</taxon>
        <taxon>Dongia</taxon>
    </lineage>
</organism>
<dbReference type="PROSITE" id="PS50928">
    <property type="entry name" value="ABC_TM1"/>
    <property type="match status" value="1"/>
</dbReference>
<dbReference type="SUPFAM" id="SSF161098">
    <property type="entry name" value="MetI-like"/>
    <property type="match status" value="1"/>
</dbReference>
<evidence type="ECO:0000256" key="4">
    <source>
        <dbReference type="ARBA" id="ARBA00022448"/>
    </source>
</evidence>
<evidence type="ECO:0000256" key="10">
    <source>
        <dbReference type="RuleBase" id="RU363032"/>
    </source>
</evidence>
<evidence type="ECO:0000313" key="13">
    <source>
        <dbReference type="Proteomes" id="UP001230156"/>
    </source>
</evidence>
<keyword evidence="13" id="KW-1185">Reference proteome</keyword>
<dbReference type="Gene3D" id="1.10.3720.10">
    <property type="entry name" value="MetI-like"/>
    <property type="match status" value="1"/>
</dbReference>
<dbReference type="PANTHER" id="PTHR30614:SF20">
    <property type="entry name" value="GLUTAMINE TRANSPORT SYSTEM PERMEASE PROTEIN GLNP"/>
    <property type="match status" value="1"/>
</dbReference>
<evidence type="ECO:0000256" key="9">
    <source>
        <dbReference type="ARBA" id="ARBA00023136"/>
    </source>
</evidence>
<evidence type="ECO:0000313" key="12">
    <source>
        <dbReference type="EMBL" id="MDQ7247636.1"/>
    </source>
</evidence>
<reference evidence="13" key="1">
    <citation type="submission" date="2023-08" db="EMBL/GenBank/DDBJ databases">
        <title>Rhodospirillaceae gen. nov., a novel taxon isolated from the Yangtze River Yuezi River estuary sludge.</title>
        <authorList>
            <person name="Ruan L."/>
        </authorList>
    </citation>
    <scope>NUCLEOTIDE SEQUENCE [LARGE SCALE GENOMIC DNA]</scope>
    <source>
        <strain evidence="13">R-7</strain>
    </source>
</reference>
<dbReference type="PANTHER" id="PTHR30614">
    <property type="entry name" value="MEMBRANE COMPONENT OF AMINO ACID ABC TRANSPORTER"/>
    <property type="match status" value="1"/>
</dbReference>
<protein>
    <submittedName>
        <fullName evidence="12">Amino acid ABC transporter permease</fullName>
    </submittedName>
</protein>
<comment type="function">
    <text evidence="1">Part of the binding-protein-dependent transport system for glutamine; probably responsible for the translocation of the substrate across the membrane.</text>
</comment>
<dbReference type="NCBIfam" id="TIGR01726">
    <property type="entry name" value="HEQRo_perm_3TM"/>
    <property type="match status" value="1"/>
</dbReference>
<dbReference type="InterPro" id="IPR035906">
    <property type="entry name" value="MetI-like_sf"/>
</dbReference>
<comment type="similarity">
    <text evidence="3">Belongs to the binding-protein-dependent transport system permease family. HisMQ subfamily.</text>
</comment>
<keyword evidence="8 10" id="KW-1133">Transmembrane helix</keyword>
<name>A0ABU0YIU1_9PROT</name>
<evidence type="ECO:0000256" key="8">
    <source>
        <dbReference type="ARBA" id="ARBA00022989"/>
    </source>
</evidence>
<feature type="transmembrane region" description="Helical" evidence="10">
    <location>
        <begin position="191"/>
        <end position="211"/>
    </location>
</feature>
<dbReference type="CDD" id="cd06261">
    <property type="entry name" value="TM_PBP2"/>
    <property type="match status" value="1"/>
</dbReference>
<keyword evidence="7" id="KW-0029">Amino-acid transport</keyword>
<dbReference type="RefSeq" id="WP_379955069.1">
    <property type="nucleotide sequence ID" value="NZ_JAUYVI010000003.1"/>
</dbReference>
<feature type="transmembrane region" description="Helical" evidence="10">
    <location>
        <begin position="22"/>
        <end position="48"/>
    </location>
</feature>
<evidence type="ECO:0000259" key="11">
    <source>
        <dbReference type="PROSITE" id="PS50928"/>
    </source>
</evidence>
<feature type="domain" description="ABC transmembrane type-1" evidence="11">
    <location>
        <begin position="22"/>
        <end position="210"/>
    </location>
</feature>
<sequence length="221" mass="23717">MGFWHTMVEVFPRFMPVLLEGAVIAVEVAAGALVVALAGGLVLALATLAPLRPVRFAARAYIEIIRGTPALTQLFIIYFGLADIGLGLPPLAAAIVGLGGNGAAYLAEVYRAGIAAIHRGQREAALSLGLVPTDVMRYVILPQATRIMVPPFCNFAIQLLLATSLVSAVAAPEIMFRARNLVMETYLSPHVYLLAAMLYLAVSIPMSHLTARLEQRLKRSR</sequence>
<evidence type="ECO:0000256" key="1">
    <source>
        <dbReference type="ARBA" id="ARBA00003159"/>
    </source>
</evidence>
<feature type="transmembrane region" description="Helical" evidence="10">
    <location>
        <begin position="152"/>
        <end position="171"/>
    </location>
</feature>
<comment type="subcellular location">
    <subcellularLocation>
        <location evidence="2">Cell inner membrane</location>
        <topology evidence="2">Multi-pass membrane protein</topology>
    </subcellularLocation>
    <subcellularLocation>
        <location evidence="10">Cell membrane</location>
        <topology evidence="10">Multi-pass membrane protein</topology>
    </subcellularLocation>
</comment>
<dbReference type="InterPro" id="IPR010065">
    <property type="entry name" value="AA_ABC_transptr_permease_3TM"/>
</dbReference>
<evidence type="ECO:0000256" key="2">
    <source>
        <dbReference type="ARBA" id="ARBA00004429"/>
    </source>
</evidence>
<dbReference type="Pfam" id="PF00528">
    <property type="entry name" value="BPD_transp_1"/>
    <property type="match status" value="1"/>
</dbReference>
<dbReference type="EMBL" id="JAUYVI010000003">
    <property type="protein sequence ID" value="MDQ7247636.1"/>
    <property type="molecule type" value="Genomic_DNA"/>
</dbReference>